<organism evidence="4 5">
    <name type="scientific">Babesia duncani</name>
    <dbReference type="NCBI Taxonomy" id="323732"/>
    <lineage>
        <taxon>Eukaryota</taxon>
        <taxon>Sar</taxon>
        <taxon>Alveolata</taxon>
        <taxon>Apicomplexa</taxon>
        <taxon>Aconoidasida</taxon>
        <taxon>Piroplasmida</taxon>
        <taxon>Babesiidae</taxon>
        <taxon>Babesia</taxon>
    </lineage>
</organism>
<dbReference type="PANTHER" id="PTHR22761:SF12">
    <property type="entry name" value="CHARGED MULTIVESICULAR BODY PROTEIN 5"/>
    <property type="match status" value="1"/>
</dbReference>
<dbReference type="GO" id="GO:0006900">
    <property type="term" value="P:vesicle budding from membrane"/>
    <property type="evidence" value="ECO:0007669"/>
    <property type="project" value="TreeGrafter"/>
</dbReference>
<dbReference type="AlphaFoldDB" id="A0AAD9UQ46"/>
<name>A0AAD9UQ46_9APIC</name>
<dbReference type="Gene3D" id="6.10.250.1710">
    <property type="match status" value="1"/>
</dbReference>
<dbReference type="EMBL" id="JALLKP010000001">
    <property type="protein sequence ID" value="KAK2197502.1"/>
    <property type="molecule type" value="Genomic_DNA"/>
</dbReference>
<dbReference type="Pfam" id="PF03357">
    <property type="entry name" value="Snf7"/>
    <property type="match status" value="1"/>
</dbReference>
<dbReference type="KEGG" id="bdw:94334800"/>
<dbReference type="GO" id="GO:0032511">
    <property type="term" value="P:late endosome to vacuole transport via multivesicular body sorting pathway"/>
    <property type="evidence" value="ECO:0007669"/>
    <property type="project" value="TreeGrafter"/>
</dbReference>
<evidence type="ECO:0000313" key="4">
    <source>
        <dbReference type="EMBL" id="KAK2197502.1"/>
    </source>
</evidence>
<dbReference type="Proteomes" id="UP001214638">
    <property type="component" value="Unassembled WGS sequence"/>
</dbReference>
<dbReference type="PANTHER" id="PTHR22761">
    <property type="entry name" value="CHARGED MULTIVESICULAR BODY PROTEIN"/>
    <property type="match status" value="1"/>
</dbReference>
<protein>
    <submittedName>
        <fullName evidence="4">Snf7 family</fullName>
    </submittedName>
</protein>
<dbReference type="RefSeq" id="XP_067804344.1">
    <property type="nucleotide sequence ID" value="XM_067945553.1"/>
</dbReference>
<keyword evidence="5" id="KW-1185">Reference proteome</keyword>
<dbReference type="GeneID" id="94334800"/>
<evidence type="ECO:0000256" key="3">
    <source>
        <dbReference type="SAM" id="MobiDB-lite"/>
    </source>
</evidence>
<comment type="caution">
    <text evidence="4">The sequence shown here is derived from an EMBL/GenBank/DDBJ whole genome shotgun (WGS) entry which is preliminary data.</text>
</comment>
<keyword evidence="2" id="KW-0175">Coiled coil</keyword>
<comment type="similarity">
    <text evidence="1">Belongs to the SNF7 family.</text>
</comment>
<sequence>MRFFKRTPPPTLGEASAKLQERLNQIDSKIDACNAELARLKPVLTNSNNPAAKRKATEILQRRKMYEEQRNQISASMANVDRSEHVATQINSAIVLKDAYKASLKTMKKDLRRVKLTQIEKLQDEIDDMAEYALEISETLGRQYEIPEEIDDNELEMEFAMISEEQVYPLPKEQDGQSLEVPSYMAGITVPATAPEVPDQEAIEQAQPKAQVQL</sequence>
<proteinExistence type="inferred from homology"/>
<dbReference type="InterPro" id="IPR005024">
    <property type="entry name" value="Snf7_fam"/>
</dbReference>
<evidence type="ECO:0000313" key="5">
    <source>
        <dbReference type="Proteomes" id="UP001214638"/>
    </source>
</evidence>
<reference evidence="4" key="1">
    <citation type="journal article" date="2023" name="Nat. Microbiol.">
        <title>Babesia duncani multi-omics identifies virulence factors and drug targets.</title>
        <authorList>
            <person name="Singh P."/>
            <person name="Lonardi S."/>
            <person name="Liang Q."/>
            <person name="Vydyam P."/>
            <person name="Khabirova E."/>
            <person name="Fang T."/>
            <person name="Gihaz S."/>
            <person name="Thekkiniath J."/>
            <person name="Munshi M."/>
            <person name="Abel S."/>
            <person name="Ciampossin L."/>
            <person name="Batugedara G."/>
            <person name="Gupta M."/>
            <person name="Lu X.M."/>
            <person name="Lenz T."/>
            <person name="Chakravarty S."/>
            <person name="Cornillot E."/>
            <person name="Hu Y."/>
            <person name="Ma W."/>
            <person name="Gonzalez L.M."/>
            <person name="Sanchez S."/>
            <person name="Estrada K."/>
            <person name="Sanchez-Flores A."/>
            <person name="Montero E."/>
            <person name="Harb O.S."/>
            <person name="Le Roch K.G."/>
            <person name="Mamoun C.B."/>
        </authorList>
    </citation>
    <scope>NUCLEOTIDE SEQUENCE</scope>
    <source>
        <strain evidence="4">WA1</strain>
    </source>
</reference>
<gene>
    <name evidence="4" type="ORF">BdWA1_000502</name>
</gene>
<accession>A0AAD9UQ46</accession>
<evidence type="ECO:0000256" key="1">
    <source>
        <dbReference type="ARBA" id="ARBA00006190"/>
    </source>
</evidence>
<feature type="region of interest" description="Disordered" evidence="3">
    <location>
        <begin position="195"/>
        <end position="214"/>
    </location>
</feature>
<dbReference type="GO" id="GO:0005771">
    <property type="term" value="C:multivesicular body"/>
    <property type="evidence" value="ECO:0007669"/>
    <property type="project" value="TreeGrafter"/>
</dbReference>
<evidence type="ECO:0000256" key="2">
    <source>
        <dbReference type="ARBA" id="ARBA00023054"/>
    </source>
</evidence>